<dbReference type="EMBL" id="JAKNSF020000006">
    <property type="protein sequence ID" value="KAK7738219.1"/>
    <property type="molecule type" value="Genomic_DNA"/>
</dbReference>
<dbReference type="SUPFAM" id="SSF51905">
    <property type="entry name" value="FAD/NAD(P)-binding domain"/>
    <property type="match status" value="1"/>
</dbReference>
<evidence type="ECO:0000256" key="1">
    <source>
        <dbReference type="ARBA" id="ARBA00010790"/>
    </source>
</evidence>
<dbReference type="Proteomes" id="UP001430848">
    <property type="component" value="Unassembled WGS sequence"/>
</dbReference>
<organism evidence="4 5">
    <name type="scientific">Diaporthe eres</name>
    <name type="common">Phomopsis oblonga</name>
    <dbReference type="NCBI Taxonomy" id="83184"/>
    <lineage>
        <taxon>Eukaryota</taxon>
        <taxon>Fungi</taxon>
        <taxon>Dikarya</taxon>
        <taxon>Ascomycota</taxon>
        <taxon>Pezizomycotina</taxon>
        <taxon>Sordariomycetes</taxon>
        <taxon>Sordariomycetidae</taxon>
        <taxon>Diaporthales</taxon>
        <taxon>Diaporthaceae</taxon>
        <taxon>Diaporthe</taxon>
        <taxon>Diaporthe eres species complex</taxon>
    </lineage>
</organism>
<dbReference type="InterPro" id="IPR000172">
    <property type="entry name" value="GMC_OxRdtase_N"/>
</dbReference>
<protein>
    <recommendedName>
        <fullName evidence="6">GMC oxidoreductase</fullName>
    </recommendedName>
</protein>
<reference evidence="4 5" key="1">
    <citation type="submission" date="2024-02" db="EMBL/GenBank/DDBJ databases">
        <title>De novo assembly and annotation of 12 fungi associated with fruit tree decline syndrome in Ontario, Canada.</title>
        <authorList>
            <person name="Sulman M."/>
            <person name="Ellouze W."/>
            <person name="Ilyukhin E."/>
        </authorList>
    </citation>
    <scope>NUCLEOTIDE SEQUENCE [LARGE SCALE GENOMIC DNA]</scope>
    <source>
        <strain evidence="4 5">M169</strain>
    </source>
</reference>
<proteinExistence type="inferred from homology"/>
<dbReference type="Gene3D" id="3.50.50.60">
    <property type="entry name" value="FAD/NAD(P)-binding domain"/>
    <property type="match status" value="1"/>
</dbReference>
<sequence>MSPDLQSSPASSHEEYEYIVVGSGPGGGPVAANLARRGHKVLLLEAGEDQGQNILAKIPLFFNAFAEDAAERWDFFVKHYDDPEQAAKDPKMTWETPDGSIFIGTSPPEGSKQLGIYYPRAGTLGGCAAHNALVGVLPPASDWDYIAKLTGDKSWEYSKIRPLFERLERCRYLPPGTLAHGFHGYLETNLCHSSTIEAAKPMIDSALAVQGQSGGIIPDINPLLPTEKDGVYRPAMTISKHGRRSSARDYLVATVNAKDAHGNRKYPLTISTHSLATRVIFDEAKHGRKPKAVGVEILQGKSLYKADPRSNPRVSGVKKTVYASKEVIVAGGVFNTPQLLQLSGIGPKDDLQKLGIEVLVDLPGVGTNLQDNYEFGVVGKTPTPLSPLARSTGLKAGDPLLKEWIETESGGPYASNGIGMGVFHTSSVSESHRPDTMLFSGPFAFTGYFPGFSAAAIGAENSWTWDVLKIGSRNKAAGTVKLRSKDPRDVPDIDFRYFKEGGDQDLKAMYEGVELARKINDGIEGFTESVPGPDATTEEQVKERIRGEAFGHHATSTVAIGADDDAMACLDSEFRVRGVDGLRVVDGSVFPRVPGSFPTLAIYILAEKATDLILAEASKKHVDDKILEGIRELEVLEEDRHINSIIHEQAKQDHSA</sequence>
<keyword evidence="5" id="KW-1185">Reference proteome</keyword>
<evidence type="ECO:0000259" key="2">
    <source>
        <dbReference type="Pfam" id="PF00732"/>
    </source>
</evidence>
<feature type="domain" description="Glucose-methanol-choline oxidoreductase C-terminal" evidence="3">
    <location>
        <begin position="476"/>
        <end position="606"/>
    </location>
</feature>
<dbReference type="Gene3D" id="3.30.560.10">
    <property type="entry name" value="Glucose Oxidase, domain 3"/>
    <property type="match status" value="1"/>
</dbReference>
<name>A0ABR1PJI0_DIAER</name>
<gene>
    <name evidence="4" type="ORF">SLS63_002553</name>
</gene>
<evidence type="ECO:0000313" key="4">
    <source>
        <dbReference type="EMBL" id="KAK7738219.1"/>
    </source>
</evidence>
<dbReference type="SUPFAM" id="SSF54373">
    <property type="entry name" value="FAD-linked reductases, C-terminal domain"/>
    <property type="match status" value="1"/>
</dbReference>
<dbReference type="InterPro" id="IPR036188">
    <property type="entry name" value="FAD/NAD-bd_sf"/>
</dbReference>
<evidence type="ECO:0000259" key="3">
    <source>
        <dbReference type="Pfam" id="PF05199"/>
    </source>
</evidence>
<feature type="domain" description="Glucose-methanol-choline oxidoreductase N-terminal" evidence="2">
    <location>
        <begin position="116"/>
        <end position="373"/>
    </location>
</feature>
<dbReference type="Pfam" id="PF05199">
    <property type="entry name" value="GMC_oxred_C"/>
    <property type="match status" value="1"/>
</dbReference>
<dbReference type="PIRSF" id="PIRSF000137">
    <property type="entry name" value="Alcohol_oxidase"/>
    <property type="match status" value="1"/>
</dbReference>
<comment type="similarity">
    <text evidence="1">Belongs to the GMC oxidoreductase family.</text>
</comment>
<dbReference type="PANTHER" id="PTHR11552:SF80">
    <property type="entry name" value="GMC OXIDOREDUCTASE"/>
    <property type="match status" value="1"/>
</dbReference>
<evidence type="ECO:0008006" key="6">
    <source>
        <dbReference type="Google" id="ProtNLM"/>
    </source>
</evidence>
<dbReference type="InterPro" id="IPR007867">
    <property type="entry name" value="GMC_OxRtase_C"/>
</dbReference>
<accession>A0ABR1PJI0</accession>
<dbReference type="Pfam" id="PF00732">
    <property type="entry name" value="GMC_oxred_N"/>
    <property type="match status" value="1"/>
</dbReference>
<evidence type="ECO:0000313" key="5">
    <source>
        <dbReference type="Proteomes" id="UP001430848"/>
    </source>
</evidence>
<dbReference type="PANTHER" id="PTHR11552">
    <property type="entry name" value="GLUCOSE-METHANOL-CHOLINE GMC OXIDOREDUCTASE"/>
    <property type="match status" value="1"/>
</dbReference>
<dbReference type="InterPro" id="IPR012132">
    <property type="entry name" value="GMC_OxRdtase"/>
</dbReference>
<comment type="caution">
    <text evidence="4">The sequence shown here is derived from an EMBL/GenBank/DDBJ whole genome shotgun (WGS) entry which is preliminary data.</text>
</comment>